<keyword evidence="1" id="KW-0812">Transmembrane</keyword>
<protein>
    <submittedName>
        <fullName evidence="2">Uncharacterized protein</fullName>
    </submittedName>
</protein>
<dbReference type="STRING" id="1183438.GKIL_1410"/>
<evidence type="ECO:0000313" key="3">
    <source>
        <dbReference type="Proteomes" id="UP000017396"/>
    </source>
</evidence>
<feature type="transmembrane region" description="Helical" evidence="1">
    <location>
        <begin position="176"/>
        <end position="195"/>
    </location>
</feature>
<reference evidence="2 3" key="1">
    <citation type="journal article" date="2013" name="PLoS ONE">
        <title>Cultivation and Complete Genome Sequencing of Gloeobacter kilaueensis sp. nov., from a Lava Cave in Kilauea Caldera, Hawai'i.</title>
        <authorList>
            <person name="Saw J.H."/>
            <person name="Schatz M."/>
            <person name="Brown M.V."/>
            <person name="Kunkel D.D."/>
            <person name="Foster J.S."/>
            <person name="Shick H."/>
            <person name="Christensen S."/>
            <person name="Hou S."/>
            <person name="Wan X."/>
            <person name="Donachie S.P."/>
        </authorList>
    </citation>
    <scope>NUCLEOTIDE SEQUENCE [LARGE SCALE GENOMIC DNA]</scope>
    <source>
        <strain evidence="3">JS</strain>
    </source>
</reference>
<gene>
    <name evidence="2" type="ORF">GKIL_1410</name>
</gene>
<dbReference type="KEGG" id="glj:GKIL_1410"/>
<keyword evidence="3" id="KW-1185">Reference proteome</keyword>
<dbReference type="HOGENOM" id="CLU_965633_0_0_3"/>
<keyword evidence="1" id="KW-0472">Membrane</keyword>
<accession>U5QFD8</accession>
<organism evidence="2 3">
    <name type="scientific">Gloeobacter kilaueensis (strain ATCC BAA-2537 / CCAP 1431/1 / ULC 316 / JS1)</name>
    <dbReference type="NCBI Taxonomy" id="1183438"/>
    <lineage>
        <taxon>Bacteria</taxon>
        <taxon>Bacillati</taxon>
        <taxon>Cyanobacteriota</taxon>
        <taxon>Cyanophyceae</taxon>
        <taxon>Gloeobacterales</taxon>
        <taxon>Gloeobacteraceae</taxon>
        <taxon>Gloeobacter</taxon>
    </lineage>
</organism>
<feature type="transmembrane region" description="Helical" evidence="1">
    <location>
        <begin position="73"/>
        <end position="93"/>
    </location>
</feature>
<dbReference type="RefSeq" id="WP_023172754.1">
    <property type="nucleotide sequence ID" value="NC_022600.1"/>
</dbReference>
<feature type="transmembrane region" description="Helical" evidence="1">
    <location>
        <begin position="105"/>
        <end position="125"/>
    </location>
</feature>
<proteinExistence type="predicted"/>
<name>U5QFD8_GLOK1</name>
<dbReference type="EMBL" id="CP003587">
    <property type="protein sequence ID" value="AGY57656.1"/>
    <property type="molecule type" value="Genomic_DNA"/>
</dbReference>
<feature type="transmembrane region" description="Helical" evidence="1">
    <location>
        <begin position="33"/>
        <end position="53"/>
    </location>
</feature>
<keyword evidence="1" id="KW-1133">Transmembrane helix</keyword>
<dbReference type="Proteomes" id="UP000017396">
    <property type="component" value="Chromosome"/>
</dbReference>
<sequence length="261" mass="28600">MEPESFLPLEEQAPSPAAAPSAAQIIPRPLPTALGFAGVGLLLAFLADLLPFVPPQTHNLLWQIAFLEHVFNTASVAMLGILLLLAGIWLGDILNDEKSRLKSSLSGSLALLVGLALVFSVPLYIQNVNRLYQIKKSEILSQRKSNAPLVGGSLADRFDTVLVELDNSIFKNTARYSANALAIGFVTASLGIFAIRYTRNRPEVGYTCPACDSSEVRRSGQLSPTEQSLALFTRIHTFRCNACGWRFRRFSLTGKPFPFFF</sequence>
<evidence type="ECO:0000313" key="2">
    <source>
        <dbReference type="EMBL" id="AGY57656.1"/>
    </source>
</evidence>
<evidence type="ECO:0000256" key="1">
    <source>
        <dbReference type="SAM" id="Phobius"/>
    </source>
</evidence>
<dbReference type="AlphaFoldDB" id="U5QFD8"/>